<evidence type="ECO:0000313" key="3">
    <source>
        <dbReference type="Proteomes" id="UP000236732"/>
    </source>
</evidence>
<keyword evidence="1" id="KW-0812">Transmembrane</keyword>
<name>A0A1H6EE57_9ACTN</name>
<evidence type="ECO:0000313" key="2">
    <source>
        <dbReference type="EMBL" id="SEG96090.1"/>
    </source>
</evidence>
<dbReference type="Proteomes" id="UP000236732">
    <property type="component" value="Unassembled WGS sequence"/>
</dbReference>
<reference evidence="2 3" key="1">
    <citation type="submission" date="2016-10" db="EMBL/GenBank/DDBJ databases">
        <authorList>
            <person name="de Groot N.N."/>
        </authorList>
    </citation>
    <scope>NUCLEOTIDE SEQUENCE [LARGE SCALE GENOMIC DNA]</scope>
    <source>
        <strain evidence="2 3">CGMCC 4.7037</strain>
    </source>
</reference>
<feature type="transmembrane region" description="Helical" evidence="1">
    <location>
        <begin position="20"/>
        <end position="41"/>
    </location>
</feature>
<sequence>MTPQNAPYDQLPITSRQRLVLITVASVGALVMLVIIFFGLIEIGWAGMCGGNTCAGGWHVNLLKAALVLPPVAALLFAYHCSFSRTGIVGRLLITQVLAFSAAVIVWFFSAGTLLYIEDLALFR</sequence>
<organism evidence="2 3">
    <name type="scientific">Nonomuraea solani</name>
    <dbReference type="NCBI Taxonomy" id="1144553"/>
    <lineage>
        <taxon>Bacteria</taxon>
        <taxon>Bacillati</taxon>
        <taxon>Actinomycetota</taxon>
        <taxon>Actinomycetes</taxon>
        <taxon>Streptosporangiales</taxon>
        <taxon>Streptosporangiaceae</taxon>
        <taxon>Nonomuraea</taxon>
    </lineage>
</organism>
<feature type="transmembrane region" description="Helical" evidence="1">
    <location>
        <begin position="92"/>
        <end position="117"/>
    </location>
</feature>
<feature type="transmembrane region" description="Helical" evidence="1">
    <location>
        <begin position="61"/>
        <end position="80"/>
    </location>
</feature>
<proteinExistence type="predicted"/>
<keyword evidence="1" id="KW-0472">Membrane</keyword>
<protein>
    <submittedName>
        <fullName evidence="2">Uncharacterized protein</fullName>
    </submittedName>
</protein>
<gene>
    <name evidence="2" type="ORF">SAMN05444920_109276</name>
</gene>
<evidence type="ECO:0000256" key="1">
    <source>
        <dbReference type="SAM" id="Phobius"/>
    </source>
</evidence>
<accession>A0A1H6EE57</accession>
<keyword evidence="1" id="KW-1133">Transmembrane helix</keyword>
<keyword evidence="3" id="KW-1185">Reference proteome</keyword>
<dbReference type="EMBL" id="FNVT01000009">
    <property type="protein sequence ID" value="SEG96090.1"/>
    <property type="molecule type" value="Genomic_DNA"/>
</dbReference>
<dbReference type="AlphaFoldDB" id="A0A1H6EE57"/>